<sequence>MAIIKSIYWEQNNQEELVYKFPFNNVTLGSVLTVNESQEAFFFKSGTLYDSFTAGRHTLSSANLPLLEKLINLPSGGDTTFTAEVWFISKLDKRNMLWGIGGLRVVDPYFQIPIKLSARGQYGVRISDGGLF</sequence>
<dbReference type="InterPro" id="IPR033880">
    <property type="entry name" value="SPFH_YdjI"/>
</dbReference>
<evidence type="ECO:0000313" key="4">
    <source>
        <dbReference type="Proteomes" id="UP000421791"/>
    </source>
</evidence>
<organism evidence="2 4">
    <name type="scientific">Bacteroides finegoldii</name>
    <dbReference type="NCBI Taxonomy" id="338188"/>
    <lineage>
        <taxon>Bacteria</taxon>
        <taxon>Pseudomonadati</taxon>
        <taxon>Bacteroidota</taxon>
        <taxon>Bacteroidia</taxon>
        <taxon>Bacteroidales</taxon>
        <taxon>Bacteroidaceae</taxon>
        <taxon>Bacteroides</taxon>
    </lineage>
</organism>
<reference evidence="4 5" key="1">
    <citation type="journal article" date="2019" name="Nat. Med.">
        <title>A library of human gut bacterial isolates paired with longitudinal multiomics data enables mechanistic microbiome research.</title>
        <authorList>
            <person name="Poyet M."/>
            <person name="Groussin M."/>
            <person name="Gibbons S.M."/>
            <person name="Avila-Pacheco J."/>
            <person name="Jiang X."/>
            <person name="Kearney S.M."/>
            <person name="Perrotta A.R."/>
            <person name="Berdy B."/>
            <person name="Zhao S."/>
            <person name="Lieberman T.D."/>
            <person name="Swanson P.K."/>
            <person name="Smith M."/>
            <person name="Roesemann S."/>
            <person name="Alexander J.E."/>
            <person name="Rich S.A."/>
            <person name="Livny J."/>
            <person name="Vlamakis H."/>
            <person name="Clish C."/>
            <person name="Bullock K."/>
            <person name="Deik A."/>
            <person name="Scott J."/>
            <person name="Pierce K.A."/>
            <person name="Xavier R.J."/>
            <person name="Alm E.J."/>
        </authorList>
    </citation>
    <scope>NUCLEOTIDE SEQUENCE [LARGE SCALE GENOMIC DNA]</scope>
    <source>
        <strain evidence="3 5">BIOML-A2</strain>
        <strain evidence="2 4">BIOML-A6</strain>
    </source>
</reference>
<dbReference type="CDD" id="cd03408">
    <property type="entry name" value="SPFH_like_u1"/>
    <property type="match status" value="1"/>
</dbReference>
<dbReference type="PANTHER" id="PTHR37826:SF2">
    <property type="entry name" value="ZINC-RIBBON DOMAIN-CONTAINING PROTEIN"/>
    <property type="match status" value="1"/>
</dbReference>
<keyword evidence="5" id="KW-1185">Reference proteome</keyword>
<evidence type="ECO:0000313" key="2">
    <source>
        <dbReference type="EMBL" id="KAA5225684.1"/>
    </source>
</evidence>
<dbReference type="Pfam" id="PF13421">
    <property type="entry name" value="Band_7_1"/>
    <property type="match status" value="1"/>
</dbReference>
<evidence type="ECO:0000313" key="5">
    <source>
        <dbReference type="Proteomes" id="UP000440198"/>
    </source>
</evidence>
<evidence type="ECO:0000313" key="3">
    <source>
        <dbReference type="EMBL" id="KAA5250673.1"/>
    </source>
</evidence>
<gene>
    <name evidence="3" type="ORF">F2Z09_21960</name>
    <name evidence="2" type="ORF">F2Z22_21955</name>
</gene>
<evidence type="ECO:0000259" key="1">
    <source>
        <dbReference type="Pfam" id="PF13421"/>
    </source>
</evidence>
<proteinExistence type="predicted"/>
<dbReference type="EMBL" id="VWAK01000082">
    <property type="protein sequence ID" value="KAA5225684.1"/>
    <property type="molecule type" value="Genomic_DNA"/>
</dbReference>
<name>A0A7J4YHW9_9BACE</name>
<feature type="domain" description="SPFH" evidence="1">
    <location>
        <begin position="18"/>
        <end position="131"/>
    </location>
</feature>
<dbReference type="EMBL" id="VWAG01000095">
    <property type="protein sequence ID" value="KAA5250673.1"/>
    <property type="molecule type" value="Genomic_DNA"/>
</dbReference>
<protein>
    <submittedName>
        <fullName evidence="2">SPFH domain-containing protein</fullName>
    </submittedName>
</protein>
<dbReference type="PANTHER" id="PTHR37826">
    <property type="entry name" value="FLOTILLIN BAND_7_5 DOMAIN PROTEIN"/>
    <property type="match status" value="1"/>
</dbReference>
<dbReference type="Proteomes" id="UP000421791">
    <property type="component" value="Unassembled WGS sequence"/>
</dbReference>
<accession>A0A7J4YHW9</accession>
<dbReference type="Proteomes" id="UP000440198">
    <property type="component" value="Unassembled WGS sequence"/>
</dbReference>
<comment type="caution">
    <text evidence="2">The sequence shown here is derived from an EMBL/GenBank/DDBJ whole genome shotgun (WGS) entry which is preliminary data.</text>
</comment>
<dbReference type="AlphaFoldDB" id="A0A7J4YHW9"/>